<dbReference type="PANTHER" id="PTHR20910:SF1">
    <property type="entry name" value="SUPEROXIDE DISMUTASE COPPER_ZINC BINDING DOMAIN-CONTAINING PROTEIN"/>
    <property type="match status" value="1"/>
</dbReference>
<keyword evidence="10" id="KW-0560">Oxidoreductase</keyword>
<evidence type="ECO:0000256" key="5">
    <source>
        <dbReference type="ARBA" id="ARBA00012682"/>
    </source>
</evidence>
<feature type="non-terminal residue" evidence="15">
    <location>
        <position position="159"/>
    </location>
</feature>
<dbReference type="GO" id="GO:0098552">
    <property type="term" value="C:side of membrane"/>
    <property type="evidence" value="ECO:0007669"/>
    <property type="project" value="UniProtKB-KW"/>
</dbReference>
<evidence type="ECO:0000259" key="14">
    <source>
        <dbReference type="Pfam" id="PF00080"/>
    </source>
</evidence>
<keyword evidence="11" id="KW-0186">Copper</keyword>
<evidence type="ECO:0000256" key="1">
    <source>
        <dbReference type="ARBA" id="ARBA00001935"/>
    </source>
</evidence>
<name>A0A1E4TPR6_PACTA</name>
<keyword evidence="7" id="KW-0964">Secreted</keyword>
<dbReference type="GO" id="GO:0046872">
    <property type="term" value="F:metal ion binding"/>
    <property type="evidence" value="ECO:0007669"/>
    <property type="project" value="InterPro"/>
</dbReference>
<evidence type="ECO:0000256" key="6">
    <source>
        <dbReference type="ARBA" id="ARBA00022512"/>
    </source>
</evidence>
<dbReference type="InterPro" id="IPR053257">
    <property type="entry name" value="Cu-only_SOD"/>
</dbReference>
<accession>A0A1E4TPR6</accession>
<dbReference type="AlphaFoldDB" id="A0A1E4TPR6"/>
<feature type="non-terminal residue" evidence="15">
    <location>
        <position position="1"/>
    </location>
</feature>
<evidence type="ECO:0000256" key="13">
    <source>
        <dbReference type="ARBA" id="ARBA00049204"/>
    </source>
</evidence>
<evidence type="ECO:0000256" key="12">
    <source>
        <dbReference type="ARBA" id="ARBA00023026"/>
    </source>
</evidence>
<dbReference type="GO" id="GO:0004784">
    <property type="term" value="F:superoxide dismutase activity"/>
    <property type="evidence" value="ECO:0007669"/>
    <property type="project" value="UniProtKB-EC"/>
</dbReference>
<evidence type="ECO:0000313" key="15">
    <source>
        <dbReference type="EMBL" id="ODV93737.1"/>
    </source>
</evidence>
<dbReference type="Pfam" id="PF00080">
    <property type="entry name" value="Sod_Cu"/>
    <property type="match status" value="1"/>
</dbReference>
<dbReference type="GO" id="GO:0005576">
    <property type="term" value="C:extracellular region"/>
    <property type="evidence" value="ECO:0007669"/>
    <property type="project" value="UniProtKB-ARBA"/>
</dbReference>
<dbReference type="SUPFAM" id="SSF49329">
    <property type="entry name" value="Cu,Zn superoxide dismutase-like"/>
    <property type="match status" value="1"/>
</dbReference>
<proteinExistence type="inferred from homology"/>
<dbReference type="InterPro" id="IPR001424">
    <property type="entry name" value="SOD_Cu_Zn_dom"/>
</dbReference>
<dbReference type="Gene3D" id="2.60.40.200">
    <property type="entry name" value="Superoxide dismutase, copper/zinc binding domain"/>
    <property type="match status" value="1"/>
</dbReference>
<comment type="similarity">
    <text evidence="4">Belongs to the Cu-Zn superoxide dismutase family.</text>
</comment>
<keyword evidence="8" id="KW-0325">Glycoprotein</keyword>
<evidence type="ECO:0000256" key="4">
    <source>
        <dbReference type="ARBA" id="ARBA00010457"/>
    </source>
</evidence>
<keyword evidence="12" id="KW-0843">Virulence</keyword>
<dbReference type="PANTHER" id="PTHR20910">
    <property type="entry name" value="AGAP001623-PA"/>
    <property type="match status" value="1"/>
</dbReference>
<keyword evidence="6" id="KW-0134">Cell wall</keyword>
<dbReference type="FunFam" id="2.60.40.200:FF:000007">
    <property type="entry name" value="Cell surface Cu-only superoxide dismutase 5"/>
    <property type="match status" value="1"/>
</dbReference>
<evidence type="ECO:0000256" key="3">
    <source>
        <dbReference type="ARBA" id="ARBA00004589"/>
    </source>
</evidence>
<dbReference type="OrthoDB" id="159229at2759"/>
<evidence type="ECO:0000256" key="2">
    <source>
        <dbReference type="ARBA" id="ARBA00004191"/>
    </source>
</evidence>
<comment type="subcellular location">
    <subcellularLocation>
        <location evidence="3">Membrane</location>
        <topology evidence="3">Lipid-anchor</topology>
        <topology evidence="3">GPI-anchor</topology>
    </subcellularLocation>
    <subcellularLocation>
        <location evidence="2">Secreted</location>
        <location evidence="2">Cell wall</location>
    </subcellularLocation>
</comment>
<feature type="domain" description="Superoxide dismutase copper/zinc binding" evidence="14">
    <location>
        <begin position="32"/>
        <end position="144"/>
    </location>
</feature>
<evidence type="ECO:0000256" key="10">
    <source>
        <dbReference type="ARBA" id="ARBA00023002"/>
    </source>
</evidence>
<dbReference type="InterPro" id="IPR036423">
    <property type="entry name" value="SOD-like_Cu/Zn_dom_sf"/>
</dbReference>
<organism evidence="15 16">
    <name type="scientific">Pachysolen tannophilus NRRL Y-2460</name>
    <dbReference type="NCBI Taxonomy" id="669874"/>
    <lineage>
        <taxon>Eukaryota</taxon>
        <taxon>Fungi</taxon>
        <taxon>Dikarya</taxon>
        <taxon>Ascomycota</taxon>
        <taxon>Saccharomycotina</taxon>
        <taxon>Pichiomycetes</taxon>
        <taxon>Pachysolenaceae</taxon>
        <taxon>Pachysolen</taxon>
    </lineage>
</organism>
<dbReference type="EC" id="1.15.1.1" evidence="5"/>
<protein>
    <recommendedName>
        <fullName evidence="5">superoxide dismutase</fullName>
        <ecNumber evidence="5">1.15.1.1</ecNumber>
    </recommendedName>
</protein>
<dbReference type="Proteomes" id="UP000094236">
    <property type="component" value="Unassembled WGS sequence"/>
</dbReference>
<keyword evidence="8" id="KW-0449">Lipoprotein</keyword>
<sequence length="159" mass="17567">LLSTAVADQAPVNSNSPKKVVARADFDNEKLHGIIKFQAPNGTVRVHVDLTGLPEEGGPFQYHIHKKPVPESGDCYATETHFNPYNAPPDCEAQQDDSYCQVGDLSGKHGFINTTCFETRYWDPYLSLNPKSKAYPVGLSINLHYANLTRFACANIKIS</sequence>
<comment type="catalytic activity">
    <reaction evidence="13">
        <text>2 superoxide + 2 H(+) = H2O2 + O2</text>
        <dbReference type="Rhea" id="RHEA:20696"/>
        <dbReference type="ChEBI" id="CHEBI:15378"/>
        <dbReference type="ChEBI" id="CHEBI:15379"/>
        <dbReference type="ChEBI" id="CHEBI:16240"/>
        <dbReference type="ChEBI" id="CHEBI:18421"/>
        <dbReference type="EC" id="1.15.1.1"/>
    </reaction>
</comment>
<keyword evidence="8" id="KW-0472">Membrane</keyword>
<keyword evidence="8" id="KW-0336">GPI-anchor</keyword>
<evidence type="ECO:0000256" key="11">
    <source>
        <dbReference type="ARBA" id="ARBA00023008"/>
    </source>
</evidence>
<evidence type="ECO:0000313" key="16">
    <source>
        <dbReference type="Proteomes" id="UP000094236"/>
    </source>
</evidence>
<comment type="cofactor">
    <cofactor evidence="1">
        <name>Cu cation</name>
        <dbReference type="ChEBI" id="CHEBI:23378"/>
    </cofactor>
</comment>
<evidence type="ECO:0000256" key="7">
    <source>
        <dbReference type="ARBA" id="ARBA00022525"/>
    </source>
</evidence>
<evidence type="ECO:0000256" key="9">
    <source>
        <dbReference type="ARBA" id="ARBA00022862"/>
    </source>
</evidence>
<keyword evidence="16" id="KW-1185">Reference proteome</keyword>
<evidence type="ECO:0000256" key="8">
    <source>
        <dbReference type="ARBA" id="ARBA00022622"/>
    </source>
</evidence>
<keyword evidence="9" id="KW-0049">Antioxidant</keyword>
<dbReference type="STRING" id="669874.A0A1E4TPR6"/>
<reference evidence="16" key="1">
    <citation type="submission" date="2016-05" db="EMBL/GenBank/DDBJ databases">
        <title>Comparative genomics of biotechnologically important yeasts.</title>
        <authorList>
            <consortium name="DOE Joint Genome Institute"/>
            <person name="Riley R."/>
            <person name="Haridas S."/>
            <person name="Wolfe K.H."/>
            <person name="Lopes M.R."/>
            <person name="Hittinger C.T."/>
            <person name="Goker M."/>
            <person name="Salamov A."/>
            <person name="Wisecaver J."/>
            <person name="Long T.M."/>
            <person name="Aerts A.L."/>
            <person name="Barry K."/>
            <person name="Choi C."/>
            <person name="Clum A."/>
            <person name="Coughlan A.Y."/>
            <person name="Deshpande S."/>
            <person name="Douglass A.P."/>
            <person name="Hanson S.J."/>
            <person name="Klenk H.-P."/>
            <person name="Labutti K."/>
            <person name="Lapidus A."/>
            <person name="Lindquist E."/>
            <person name="Lipzen A."/>
            <person name="Meier-Kolthoff J.P."/>
            <person name="Ohm R.A."/>
            <person name="Otillar R.P."/>
            <person name="Pangilinan J."/>
            <person name="Peng Y."/>
            <person name="Rokas A."/>
            <person name="Rosa C.A."/>
            <person name="Scheuner C."/>
            <person name="Sibirny A.A."/>
            <person name="Slot J.C."/>
            <person name="Stielow J.B."/>
            <person name="Sun H."/>
            <person name="Kurtzman C.P."/>
            <person name="Blackwell M."/>
            <person name="Grigoriev I.V."/>
            <person name="Jeffries T.W."/>
        </authorList>
    </citation>
    <scope>NUCLEOTIDE SEQUENCE [LARGE SCALE GENOMIC DNA]</scope>
    <source>
        <strain evidence="16">NRRL Y-2460</strain>
    </source>
</reference>
<dbReference type="EMBL" id="KV454017">
    <property type="protein sequence ID" value="ODV93737.1"/>
    <property type="molecule type" value="Genomic_DNA"/>
</dbReference>
<gene>
    <name evidence="15" type="ORF">PACTADRAFT_20723</name>
</gene>